<dbReference type="RefSeq" id="WP_204701415.1">
    <property type="nucleotide sequence ID" value="NZ_JAFBDQ010000006.1"/>
</dbReference>
<dbReference type="InterPro" id="IPR053149">
    <property type="entry name" value="TPK"/>
</dbReference>
<dbReference type="SUPFAM" id="SSF63862">
    <property type="entry name" value="Thiamin pyrophosphokinase, substrate-binding domain"/>
    <property type="match status" value="1"/>
</dbReference>
<dbReference type="GO" id="GO:0006772">
    <property type="term" value="P:thiamine metabolic process"/>
    <property type="evidence" value="ECO:0007669"/>
    <property type="project" value="UniProtKB-UniRule"/>
</dbReference>
<dbReference type="InterPro" id="IPR007373">
    <property type="entry name" value="Thiamin_PyroPKinase_B1-bd"/>
</dbReference>
<dbReference type="GO" id="GO:0016301">
    <property type="term" value="F:kinase activity"/>
    <property type="evidence" value="ECO:0007669"/>
    <property type="project" value="UniProtKB-KW"/>
</dbReference>
<evidence type="ECO:0000256" key="5">
    <source>
        <dbReference type="NCBIfam" id="TIGR01378"/>
    </source>
</evidence>
<feature type="domain" description="Thiamin pyrophosphokinase thiamin-binding" evidence="6">
    <location>
        <begin position="142"/>
        <end position="207"/>
    </location>
</feature>
<dbReference type="InterPro" id="IPR036759">
    <property type="entry name" value="TPK_catalytic_sf"/>
</dbReference>
<dbReference type="Pfam" id="PF04263">
    <property type="entry name" value="TPK_catalytic"/>
    <property type="match status" value="1"/>
</dbReference>
<evidence type="ECO:0000256" key="3">
    <source>
        <dbReference type="ARBA" id="ARBA00022777"/>
    </source>
</evidence>
<keyword evidence="2" id="KW-0547">Nucleotide-binding</keyword>
<organism evidence="7 8">
    <name type="scientific">Halanaerobacter jeridensis</name>
    <dbReference type="NCBI Taxonomy" id="706427"/>
    <lineage>
        <taxon>Bacteria</taxon>
        <taxon>Bacillati</taxon>
        <taxon>Bacillota</taxon>
        <taxon>Clostridia</taxon>
        <taxon>Halanaerobiales</taxon>
        <taxon>Halobacteroidaceae</taxon>
        <taxon>Halanaerobacter</taxon>
    </lineage>
</organism>
<dbReference type="Gene3D" id="3.40.50.10240">
    <property type="entry name" value="Thiamin pyrophosphokinase, catalytic domain"/>
    <property type="match status" value="1"/>
</dbReference>
<dbReference type="Pfam" id="PF04265">
    <property type="entry name" value="TPK_B1_binding"/>
    <property type="match status" value="1"/>
</dbReference>
<dbReference type="SUPFAM" id="SSF63999">
    <property type="entry name" value="Thiamin pyrophosphokinase, catalytic domain"/>
    <property type="match status" value="1"/>
</dbReference>
<dbReference type="GO" id="GO:0009229">
    <property type="term" value="P:thiamine diphosphate biosynthetic process"/>
    <property type="evidence" value="ECO:0007669"/>
    <property type="project" value="InterPro"/>
</dbReference>
<comment type="caution">
    <text evidence="7">The sequence shown here is derived from an EMBL/GenBank/DDBJ whole genome shotgun (WGS) entry which is preliminary data.</text>
</comment>
<evidence type="ECO:0000256" key="2">
    <source>
        <dbReference type="ARBA" id="ARBA00022741"/>
    </source>
</evidence>
<evidence type="ECO:0000313" key="8">
    <source>
        <dbReference type="Proteomes" id="UP000774000"/>
    </source>
</evidence>
<name>A0A938XSF4_9FIRM</name>
<dbReference type="GO" id="GO:0030975">
    <property type="term" value="F:thiamine binding"/>
    <property type="evidence" value="ECO:0007669"/>
    <property type="project" value="InterPro"/>
</dbReference>
<dbReference type="Proteomes" id="UP000774000">
    <property type="component" value="Unassembled WGS sequence"/>
</dbReference>
<dbReference type="NCBIfam" id="TIGR01378">
    <property type="entry name" value="thi_PPkinase"/>
    <property type="match status" value="1"/>
</dbReference>
<keyword evidence="8" id="KW-1185">Reference proteome</keyword>
<dbReference type="EMBL" id="JAFBDQ010000006">
    <property type="protein sequence ID" value="MBM7556638.1"/>
    <property type="molecule type" value="Genomic_DNA"/>
</dbReference>
<dbReference type="GO" id="GO:0005524">
    <property type="term" value="F:ATP binding"/>
    <property type="evidence" value="ECO:0007669"/>
    <property type="project" value="UniProtKB-KW"/>
</dbReference>
<evidence type="ECO:0000256" key="4">
    <source>
        <dbReference type="ARBA" id="ARBA00022840"/>
    </source>
</evidence>
<evidence type="ECO:0000256" key="1">
    <source>
        <dbReference type="ARBA" id="ARBA00022679"/>
    </source>
</evidence>
<evidence type="ECO:0000259" key="6">
    <source>
        <dbReference type="SMART" id="SM00983"/>
    </source>
</evidence>
<dbReference type="PANTHER" id="PTHR41299">
    <property type="entry name" value="THIAMINE PYROPHOSPHOKINASE"/>
    <property type="match status" value="1"/>
</dbReference>
<evidence type="ECO:0000313" key="7">
    <source>
        <dbReference type="EMBL" id="MBM7556638.1"/>
    </source>
</evidence>
<gene>
    <name evidence="7" type="ORF">JOC47_001489</name>
</gene>
<dbReference type="AlphaFoldDB" id="A0A938XSF4"/>
<sequence length="212" mass="24137">MSRAVIFLNGELKGDKEFYQNHIKDDDTIFCADGGAEYTYQLDLIPELILGDLDSISEEVIQFYQQHNIKFKRFPIEKDKSDTQLLLELVIDEGYEEVILFAALGKRFDHALANLYLLEGVFRENVDVKIITPNNHIEVIKGRKTIEEKAQKTVSFLPLSNEVTGVNLIGFKYELENGNLKRGETLGLSNIIEENEAQIKIITGTLLMIINN</sequence>
<dbReference type="PANTHER" id="PTHR41299:SF1">
    <property type="entry name" value="THIAMINE PYROPHOSPHOKINASE"/>
    <property type="match status" value="1"/>
</dbReference>
<dbReference type="SMART" id="SM00983">
    <property type="entry name" value="TPK_B1_binding"/>
    <property type="match status" value="1"/>
</dbReference>
<dbReference type="CDD" id="cd07995">
    <property type="entry name" value="TPK"/>
    <property type="match status" value="1"/>
</dbReference>
<accession>A0A938XSF4</accession>
<keyword evidence="3" id="KW-0418">Kinase</keyword>
<dbReference type="InterPro" id="IPR006282">
    <property type="entry name" value="Thi_PPkinase"/>
</dbReference>
<dbReference type="InterPro" id="IPR007371">
    <property type="entry name" value="TPK_catalytic"/>
</dbReference>
<keyword evidence="1 7" id="KW-0808">Transferase</keyword>
<dbReference type="GO" id="GO:0004788">
    <property type="term" value="F:thiamine diphosphokinase activity"/>
    <property type="evidence" value="ECO:0007669"/>
    <property type="project" value="UniProtKB-UniRule"/>
</dbReference>
<keyword evidence="4" id="KW-0067">ATP-binding</keyword>
<reference evidence="7" key="1">
    <citation type="submission" date="2021-01" db="EMBL/GenBank/DDBJ databases">
        <title>Genomic Encyclopedia of Type Strains, Phase IV (KMG-IV): sequencing the most valuable type-strain genomes for metagenomic binning, comparative biology and taxonomic classification.</title>
        <authorList>
            <person name="Goeker M."/>
        </authorList>
    </citation>
    <scope>NUCLEOTIDE SEQUENCE</scope>
    <source>
        <strain evidence="7">DSM 23230</strain>
    </source>
</reference>
<proteinExistence type="predicted"/>
<dbReference type="EC" id="2.7.6.2" evidence="5"/>
<protein>
    <recommendedName>
        <fullName evidence="5">Thiamine diphosphokinase</fullName>
        <ecNumber evidence="5">2.7.6.2</ecNumber>
    </recommendedName>
</protein>
<dbReference type="InterPro" id="IPR036371">
    <property type="entry name" value="TPK_B1-bd_sf"/>
</dbReference>